<dbReference type="InterPro" id="IPR039314">
    <property type="entry name" value="CP12-like"/>
</dbReference>
<evidence type="ECO:0000313" key="4">
    <source>
        <dbReference type="Proteomes" id="UP000287651"/>
    </source>
</evidence>
<feature type="domain" description="CP12" evidence="2">
    <location>
        <begin position="52"/>
        <end position="118"/>
    </location>
</feature>
<dbReference type="PANTHER" id="PTHR33921:SF15">
    <property type="entry name" value="CALVIN CYCLE PROTEIN CP12-2, CHLOROPLASTIC"/>
    <property type="match status" value="1"/>
</dbReference>
<gene>
    <name evidence="3" type="ORF">B296_00033808</name>
</gene>
<dbReference type="Pfam" id="PF02672">
    <property type="entry name" value="CP12"/>
    <property type="match status" value="1"/>
</dbReference>
<feature type="region of interest" description="Disordered" evidence="1">
    <location>
        <begin position="88"/>
        <end position="118"/>
    </location>
</feature>
<feature type="region of interest" description="Disordered" evidence="1">
    <location>
        <begin position="1"/>
        <end position="68"/>
    </location>
</feature>
<dbReference type="AlphaFoldDB" id="A0A427AA04"/>
<dbReference type="EMBL" id="AMZH03003210">
    <property type="protein sequence ID" value="RRT73057.1"/>
    <property type="molecule type" value="Genomic_DNA"/>
</dbReference>
<evidence type="ECO:0000313" key="3">
    <source>
        <dbReference type="EMBL" id="RRT73057.1"/>
    </source>
</evidence>
<comment type="caution">
    <text evidence="3">The sequence shown here is derived from an EMBL/GenBank/DDBJ whole genome shotgun (WGS) entry which is preliminary data.</text>
</comment>
<dbReference type="GO" id="GO:0009507">
    <property type="term" value="C:chloroplast"/>
    <property type="evidence" value="ECO:0007669"/>
    <property type="project" value="TreeGrafter"/>
</dbReference>
<dbReference type="SMART" id="SM01093">
    <property type="entry name" value="CP12"/>
    <property type="match status" value="1"/>
</dbReference>
<protein>
    <recommendedName>
        <fullName evidence="2">CP12 domain-containing protein</fullName>
    </recommendedName>
</protein>
<feature type="compositionally biased region" description="Basic and acidic residues" evidence="1">
    <location>
        <begin position="58"/>
        <end position="68"/>
    </location>
</feature>
<proteinExistence type="predicted"/>
<dbReference type="Proteomes" id="UP000287651">
    <property type="component" value="Unassembled WGS sequence"/>
</dbReference>
<dbReference type="PANTHER" id="PTHR33921">
    <property type="entry name" value="CALVIN CYCLE PROTEIN CP12-2, CHLOROPLASTIC"/>
    <property type="match status" value="1"/>
</dbReference>
<name>A0A427AA04_ENSVE</name>
<organism evidence="3 4">
    <name type="scientific">Ensete ventricosum</name>
    <name type="common">Abyssinian banana</name>
    <name type="synonym">Musa ensete</name>
    <dbReference type="NCBI Taxonomy" id="4639"/>
    <lineage>
        <taxon>Eukaryota</taxon>
        <taxon>Viridiplantae</taxon>
        <taxon>Streptophyta</taxon>
        <taxon>Embryophyta</taxon>
        <taxon>Tracheophyta</taxon>
        <taxon>Spermatophyta</taxon>
        <taxon>Magnoliopsida</taxon>
        <taxon>Liliopsida</taxon>
        <taxon>Zingiberales</taxon>
        <taxon>Musaceae</taxon>
        <taxon>Ensete</taxon>
    </lineage>
</organism>
<accession>A0A427AA04</accession>
<sequence>MTTTKAGVGRLCEGRAPQATVVSPEAPSMDRPPPSELPPGGPHRKRAVDAAQHIGEGGGKHQEREGRCERGECVAAWDEAEELSAAASHVRDKLNSDDPLENYCNDSTEAEECRTYEN</sequence>
<evidence type="ECO:0000256" key="1">
    <source>
        <dbReference type="SAM" id="MobiDB-lite"/>
    </source>
</evidence>
<evidence type="ECO:0000259" key="2">
    <source>
        <dbReference type="SMART" id="SM01093"/>
    </source>
</evidence>
<dbReference type="InterPro" id="IPR003823">
    <property type="entry name" value="CP12_dom"/>
</dbReference>
<feature type="compositionally biased region" description="Pro residues" evidence="1">
    <location>
        <begin position="30"/>
        <end position="41"/>
    </location>
</feature>
<reference evidence="3 4" key="1">
    <citation type="journal article" date="2014" name="Agronomy (Basel)">
        <title>A Draft Genome Sequence for Ensete ventricosum, the Drought-Tolerant Tree Against Hunger.</title>
        <authorList>
            <person name="Harrison J."/>
            <person name="Moore K.A."/>
            <person name="Paszkiewicz K."/>
            <person name="Jones T."/>
            <person name="Grant M."/>
            <person name="Ambacheew D."/>
            <person name="Muzemil S."/>
            <person name="Studholme D.J."/>
        </authorList>
    </citation>
    <scope>NUCLEOTIDE SEQUENCE [LARGE SCALE GENOMIC DNA]</scope>
</reference>
<dbReference type="GO" id="GO:0080153">
    <property type="term" value="P:negative regulation of reductive pentose-phosphate cycle"/>
    <property type="evidence" value="ECO:0007669"/>
    <property type="project" value="TreeGrafter"/>
</dbReference>